<dbReference type="RefSeq" id="WP_188577685.1">
    <property type="nucleotide sequence ID" value="NZ_BMCT01000002.1"/>
</dbReference>
<keyword evidence="2" id="KW-0808">Transferase</keyword>
<evidence type="ECO:0000256" key="2">
    <source>
        <dbReference type="ARBA" id="ARBA00022679"/>
    </source>
</evidence>
<name>A0A917FA20_9HYPH</name>
<keyword evidence="4" id="KW-0862">Zinc</keyword>
<dbReference type="InterPro" id="IPR050134">
    <property type="entry name" value="NAD-dep_sirtuin_deacylases"/>
</dbReference>
<feature type="binding site" evidence="4">
    <location>
        <position position="161"/>
    </location>
    <ligand>
        <name>Zn(2+)</name>
        <dbReference type="ChEBI" id="CHEBI:29105"/>
    </ligand>
</feature>
<evidence type="ECO:0000256" key="4">
    <source>
        <dbReference type="PROSITE-ProRule" id="PRU00236"/>
    </source>
</evidence>
<evidence type="ECO:0000313" key="6">
    <source>
        <dbReference type="EMBL" id="GGF58890.1"/>
    </source>
</evidence>
<dbReference type="AlphaFoldDB" id="A0A917FA20"/>
<organism evidence="6 7">
    <name type="scientific">Azorhizobium oxalatiphilum</name>
    <dbReference type="NCBI Taxonomy" id="980631"/>
    <lineage>
        <taxon>Bacteria</taxon>
        <taxon>Pseudomonadati</taxon>
        <taxon>Pseudomonadota</taxon>
        <taxon>Alphaproteobacteria</taxon>
        <taxon>Hyphomicrobiales</taxon>
        <taxon>Xanthobacteraceae</taxon>
        <taxon>Azorhizobium</taxon>
    </lineage>
</organism>
<dbReference type="InterPro" id="IPR026590">
    <property type="entry name" value="Ssirtuin_cat_dom"/>
</dbReference>
<feature type="domain" description="Deacetylase sirtuin-type" evidence="5">
    <location>
        <begin position="4"/>
        <end position="257"/>
    </location>
</feature>
<feature type="active site" description="Proton acceptor" evidence="4">
    <location>
        <position position="127"/>
    </location>
</feature>
<reference evidence="6" key="2">
    <citation type="submission" date="2020-09" db="EMBL/GenBank/DDBJ databases">
        <authorList>
            <person name="Sun Q."/>
            <person name="Sedlacek I."/>
        </authorList>
    </citation>
    <scope>NUCLEOTIDE SEQUENCE</scope>
    <source>
        <strain evidence="6">CCM 7897</strain>
    </source>
</reference>
<dbReference type="InterPro" id="IPR003000">
    <property type="entry name" value="Sirtuin"/>
</dbReference>
<dbReference type="PANTHER" id="PTHR11085:SF4">
    <property type="entry name" value="NAD-DEPENDENT PROTEIN DEACYLASE"/>
    <property type="match status" value="1"/>
</dbReference>
<dbReference type="SUPFAM" id="SSF52467">
    <property type="entry name" value="DHS-like NAD/FAD-binding domain"/>
    <property type="match status" value="1"/>
</dbReference>
<dbReference type="PROSITE" id="PS50305">
    <property type="entry name" value="SIRTUIN"/>
    <property type="match status" value="1"/>
</dbReference>
<dbReference type="EC" id="2.3.1.286" evidence="1"/>
<dbReference type="GO" id="GO:0017136">
    <property type="term" value="F:histone deacetylase activity, NAD-dependent"/>
    <property type="evidence" value="ECO:0007669"/>
    <property type="project" value="TreeGrafter"/>
</dbReference>
<feature type="binding site" evidence="4">
    <location>
        <position position="135"/>
    </location>
    <ligand>
        <name>Zn(2+)</name>
        <dbReference type="ChEBI" id="CHEBI:29105"/>
    </ligand>
</feature>
<dbReference type="Gene3D" id="2.20.28.200">
    <property type="match status" value="1"/>
</dbReference>
<evidence type="ECO:0000259" key="5">
    <source>
        <dbReference type="PROSITE" id="PS50305"/>
    </source>
</evidence>
<proteinExistence type="predicted"/>
<feature type="binding site" evidence="4">
    <location>
        <position position="164"/>
    </location>
    <ligand>
        <name>Zn(2+)</name>
        <dbReference type="ChEBI" id="CHEBI:29105"/>
    </ligand>
</feature>
<dbReference type="EMBL" id="BMCT01000002">
    <property type="protein sequence ID" value="GGF58890.1"/>
    <property type="molecule type" value="Genomic_DNA"/>
</dbReference>
<dbReference type="Gene3D" id="3.40.50.1220">
    <property type="entry name" value="TPP-binding domain"/>
    <property type="match status" value="1"/>
</dbReference>
<keyword evidence="7" id="KW-1185">Reference proteome</keyword>
<reference evidence="6" key="1">
    <citation type="journal article" date="2014" name="Int. J. Syst. Evol. Microbiol.">
        <title>Complete genome sequence of Corynebacterium casei LMG S-19264T (=DSM 44701T), isolated from a smear-ripened cheese.</title>
        <authorList>
            <consortium name="US DOE Joint Genome Institute (JGI-PGF)"/>
            <person name="Walter F."/>
            <person name="Albersmeier A."/>
            <person name="Kalinowski J."/>
            <person name="Ruckert C."/>
        </authorList>
    </citation>
    <scope>NUCLEOTIDE SEQUENCE</scope>
    <source>
        <strain evidence="6">CCM 7897</strain>
    </source>
</reference>
<dbReference type="GO" id="GO:0046872">
    <property type="term" value="F:metal ion binding"/>
    <property type="evidence" value="ECO:0007669"/>
    <property type="project" value="UniProtKB-KW"/>
</dbReference>
<evidence type="ECO:0000313" key="7">
    <source>
        <dbReference type="Proteomes" id="UP000606044"/>
    </source>
</evidence>
<dbReference type="InterPro" id="IPR029035">
    <property type="entry name" value="DHS-like_NAD/FAD-binding_dom"/>
</dbReference>
<dbReference type="Proteomes" id="UP000606044">
    <property type="component" value="Unassembled WGS sequence"/>
</dbReference>
<accession>A0A917FA20</accession>
<sequence>MTFEADLKTAQQELTALFAEAHHAVAFTGAGLSTECGIPDFRSPGGLWSQNKPIPFQDFLAHRAARNEAWRRKFAMDTAFSGALPGRGHVALARLLEEGRLAGIITQNIDGLHQASGVPDAALVELHGNGTYATCLDCGRRYELAWVRERFEAAGGEAPDCPACGGAVKSATISFGQAMPEQEMARAAALSEDCDLFIVLGSSLVVYPAAGFPLIARRNGARLVILNREPTDFDPFAEFVARDDIGDVLAPFACPAL</sequence>
<comment type="caution">
    <text evidence="6">The sequence shown here is derived from an EMBL/GenBank/DDBJ whole genome shotgun (WGS) entry which is preliminary data.</text>
</comment>
<evidence type="ECO:0000256" key="1">
    <source>
        <dbReference type="ARBA" id="ARBA00012928"/>
    </source>
</evidence>
<feature type="binding site" evidence="4">
    <location>
        <position position="138"/>
    </location>
    <ligand>
        <name>Zn(2+)</name>
        <dbReference type="ChEBI" id="CHEBI:29105"/>
    </ligand>
</feature>
<evidence type="ECO:0000256" key="3">
    <source>
        <dbReference type="ARBA" id="ARBA00023027"/>
    </source>
</evidence>
<dbReference type="GO" id="GO:0070403">
    <property type="term" value="F:NAD+ binding"/>
    <property type="evidence" value="ECO:0007669"/>
    <property type="project" value="InterPro"/>
</dbReference>
<keyword evidence="4" id="KW-0479">Metal-binding</keyword>
<gene>
    <name evidence="6" type="primary">cobB1</name>
    <name evidence="6" type="ORF">GCM10007301_18270</name>
</gene>
<keyword evidence="3" id="KW-0520">NAD</keyword>
<dbReference type="PANTHER" id="PTHR11085">
    <property type="entry name" value="NAD-DEPENDENT PROTEIN DEACYLASE SIRTUIN-5, MITOCHONDRIAL-RELATED"/>
    <property type="match status" value="1"/>
</dbReference>
<dbReference type="CDD" id="cd01407">
    <property type="entry name" value="SIR2-fam"/>
    <property type="match status" value="1"/>
</dbReference>
<protein>
    <recommendedName>
        <fullName evidence="1">protein acetyllysine N-acetyltransferase</fullName>
        <ecNumber evidence="1">2.3.1.286</ecNumber>
    </recommendedName>
</protein>
<dbReference type="Pfam" id="PF02146">
    <property type="entry name" value="SIR2"/>
    <property type="match status" value="1"/>
</dbReference>